<dbReference type="EMBL" id="JAERMS010000015">
    <property type="protein sequence ID" value="MBO1363399.1"/>
    <property type="molecule type" value="Genomic_DNA"/>
</dbReference>
<name>A0ABS3M5E1_9BACT</name>
<sequence length="187" mass="19957">MKKKTVFNLIVLMVCSLSTVMFTSCSKDDDIKKKTLKFNVAKVEVTPMGTAEVTIGNGTQPFTVKSSDEKLATVTVAKNILTVTGVKEGKGTIMVTDKDKVMGTLPFMVVAPLSFDKQNVEVTVGQEVMVTVKSGAKPYTAMVKDAGTATASVKEDKVTIKGAKKGTTTVTVRDKNKKQGVISVTVK</sequence>
<feature type="domain" description="BIG2" evidence="2">
    <location>
        <begin position="109"/>
        <end position="184"/>
    </location>
</feature>
<reference evidence="3 4" key="1">
    <citation type="submission" date="2021-01" db="EMBL/GenBank/DDBJ databases">
        <title>Prevotella A2931 sp. nov.</title>
        <authorList>
            <person name="Buhl M."/>
            <person name="Oberhettinger P."/>
        </authorList>
    </citation>
    <scope>NUCLEOTIDE SEQUENCE [LARGE SCALE GENOMIC DNA]</scope>
    <source>
        <strain evidence="3 4">A2931</strain>
    </source>
</reference>
<evidence type="ECO:0000313" key="4">
    <source>
        <dbReference type="Proteomes" id="UP000664265"/>
    </source>
</evidence>
<dbReference type="Pfam" id="PF02368">
    <property type="entry name" value="Big_2"/>
    <property type="match status" value="1"/>
</dbReference>
<dbReference type="SMART" id="SM00635">
    <property type="entry name" value="BID_2"/>
    <property type="match status" value="2"/>
</dbReference>
<evidence type="ECO:0000256" key="1">
    <source>
        <dbReference type="SAM" id="SignalP"/>
    </source>
</evidence>
<feature type="chain" id="PRO_5047447516" evidence="1">
    <location>
        <begin position="24"/>
        <end position="187"/>
    </location>
</feature>
<gene>
    <name evidence="3" type="ORF">JHU38_06365</name>
</gene>
<evidence type="ECO:0000313" key="3">
    <source>
        <dbReference type="EMBL" id="MBO1363399.1"/>
    </source>
</evidence>
<dbReference type="Gene3D" id="2.60.40.1080">
    <property type="match status" value="1"/>
</dbReference>
<dbReference type="PROSITE" id="PS51257">
    <property type="entry name" value="PROKAR_LIPOPROTEIN"/>
    <property type="match status" value="1"/>
</dbReference>
<dbReference type="Proteomes" id="UP000664265">
    <property type="component" value="Unassembled WGS sequence"/>
</dbReference>
<dbReference type="InterPro" id="IPR003343">
    <property type="entry name" value="Big_2"/>
</dbReference>
<evidence type="ECO:0000259" key="2">
    <source>
        <dbReference type="SMART" id="SM00635"/>
    </source>
</evidence>
<protein>
    <submittedName>
        <fullName evidence="3">Ig-like domain-containing protein</fullName>
    </submittedName>
</protein>
<accession>A0ABS3M5E1</accession>
<keyword evidence="4" id="KW-1185">Reference proteome</keyword>
<feature type="domain" description="BIG2" evidence="2">
    <location>
        <begin position="32"/>
        <end position="107"/>
    </location>
</feature>
<comment type="caution">
    <text evidence="3">The sequence shown here is derived from an EMBL/GenBank/DDBJ whole genome shotgun (WGS) entry which is preliminary data.</text>
</comment>
<keyword evidence="1" id="KW-0732">Signal</keyword>
<feature type="signal peptide" evidence="1">
    <location>
        <begin position="1"/>
        <end position="23"/>
    </location>
</feature>
<dbReference type="RefSeq" id="WP_107581206.1">
    <property type="nucleotide sequence ID" value="NZ_JAERMS010000015.1"/>
</dbReference>
<proteinExistence type="predicted"/>
<organism evidence="3 4">
    <name type="scientific">Prevotella illustrans</name>
    <dbReference type="NCBI Taxonomy" id="2800387"/>
    <lineage>
        <taxon>Bacteria</taxon>
        <taxon>Pseudomonadati</taxon>
        <taxon>Bacteroidota</taxon>
        <taxon>Bacteroidia</taxon>
        <taxon>Bacteroidales</taxon>
        <taxon>Prevotellaceae</taxon>
        <taxon>Prevotella</taxon>
    </lineage>
</organism>